<dbReference type="PANTHER" id="PTHR11085:SF1">
    <property type="entry name" value="NAD-DEPENDENT PROTEIN DEACETYLASE SIRTUIN-7"/>
    <property type="match status" value="1"/>
</dbReference>
<evidence type="ECO:0000259" key="11">
    <source>
        <dbReference type="PROSITE" id="PS50305"/>
    </source>
</evidence>
<dbReference type="GO" id="GO:0017136">
    <property type="term" value="F:histone deacetylase activity, NAD-dependent"/>
    <property type="evidence" value="ECO:0007669"/>
    <property type="project" value="TreeGrafter"/>
</dbReference>
<evidence type="ECO:0000256" key="3">
    <source>
        <dbReference type="ARBA" id="ARBA00022679"/>
    </source>
</evidence>
<organism evidence="12 13">
    <name type="scientific">Acrasis kona</name>
    <dbReference type="NCBI Taxonomy" id="1008807"/>
    <lineage>
        <taxon>Eukaryota</taxon>
        <taxon>Discoba</taxon>
        <taxon>Heterolobosea</taxon>
        <taxon>Tetramitia</taxon>
        <taxon>Eutetramitia</taxon>
        <taxon>Acrasidae</taxon>
        <taxon>Acrasis</taxon>
    </lineage>
</organism>
<comment type="caution">
    <text evidence="12">The sequence shown here is derived from an EMBL/GenBank/DDBJ whole genome shotgun (WGS) entry which is preliminary data.</text>
</comment>
<feature type="domain" description="Deacetylase sirtuin-type" evidence="11">
    <location>
        <begin position="32"/>
        <end position="248"/>
    </location>
</feature>
<dbReference type="Gene3D" id="3.40.50.1220">
    <property type="entry name" value="TPP-binding domain"/>
    <property type="match status" value="1"/>
</dbReference>
<evidence type="ECO:0000313" key="12">
    <source>
        <dbReference type="EMBL" id="KAL0486186.1"/>
    </source>
</evidence>
<dbReference type="AlphaFoldDB" id="A0AAW2ZBU8"/>
<dbReference type="GO" id="GO:0005634">
    <property type="term" value="C:nucleus"/>
    <property type="evidence" value="ECO:0007669"/>
    <property type="project" value="TreeGrafter"/>
</dbReference>
<evidence type="ECO:0000256" key="4">
    <source>
        <dbReference type="ARBA" id="ARBA00022723"/>
    </source>
</evidence>
<evidence type="ECO:0000256" key="9">
    <source>
        <dbReference type="ARBA" id="ARBA00043038"/>
    </source>
</evidence>
<dbReference type="SUPFAM" id="SSF52467">
    <property type="entry name" value="DHS-like NAD/FAD-binding domain"/>
    <property type="match status" value="1"/>
</dbReference>
<name>A0AAW2ZBU8_9EUKA</name>
<sequence length="348" mass="38750">MWPCPRIVAESEEACRKDQGNTIKANEYLDEPEVVLAKVKKIAELIKKAKFCVAYTGAGLSRSSGIPDYASKAPNTIIKIKSISTSLNAVPTYAHRVITALERSGYVHYYVQQNHDGLPQKSGFPQEKMNEIHGAWHDPSNPVVKFGGNLRDDLYDAMMKAEEQTDLCLCLGTSLSGMNADRMAETPAQKMLKRKALGTIIINIQRTPLDSISAVRVWAPLDDVFKLLSIELGLDENLILNLPNHGTPLPIQHRHVFKVPYDENGVRSDKKHTMLNLTMGSKVRIAEPEASNFNVEGYISKIKEDGDWVVTLSEKNKIVNRVLGKWWVEAALKGSIPQLPIINLSHSD</sequence>
<keyword evidence="13" id="KW-1185">Reference proteome</keyword>
<proteinExistence type="inferred from homology"/>
<dbReference type="Pfam" id="PF02146">
    <property type="entry name" value="SIR2"/>
    <property type="match status" value="1"/>
</dbReference>
<evidence type="ECO:0000256" key="1">
    <source>
        <dbReference type="ARBA" id="ARBA00001947"/>
    </source>
</evidence>
<comment type="similarity">
    <text evidence="7">Belongs to the sirtuin family. Class IV subfamily.</text>
</comment>
<evidence type="ECO:0000313" key="13">
    <source>
        <dbReference type="Proteomes" id="UP001431209"/>
    </source>
</evidence>
<comment type="cofactor">
    <cofactor evidence="1">
        <name>Zn(2+)</name>
        <dbReference type="ChEBI" id="CHEBI:29105"/>
    </cofactor>
</comment>
<keyword evidence="6" id="KW-0520">NAD</keyword>
<dbReference type="Proteomes" id="UP001431209">
    <property type="component" value="Unassembled WGS sequence"/>
</dbReference>
<protein>
    <recommendedName>
        <fullName evidence="9">Regulatory protein SIR2 homolog 7</fullName>
    </recommendedName>
    <alternativeName>
        <fullName evidence="8">SIR2-like protein 7</fullName>
    </alternativeName>
</protein>
<dbReference type="PROSITE" id="PS50305">
    <property type="entry name" value="SIRTUIN"/>
    <property type="match status" value="1"/>
</dbReference>
<evidence type="ECO:0000256" key="10">
    <source>
        <dbReference type="PROSITE-ProRule" id="PRU00236"/>
    </source>
</evidence>
<gene>
    <name evidence="12" type="ORF">AKO1_001820</name>
</gene>
<evidence type="ECO:0000256" key="2">
    <source>
        <dbReference type="ARBA" id="ARBA00022553"/>
    </source>
</evidence>
<evidence type="ECO:0000256" key="7">
    <source>
        <dbReference type="ARBA" id="ARBA00038170"/>
    </source>
</evidence>
<dbReference type="InterPro" id="IPR050134">
    <property type="entry name" value="NAD-dep_sirtuin_deacylases"/>
</dbReference>
<dbReference type="InterPro" id="IPR026590">
    <property type="entry name" value="Ssirtuin_cat_dom"/>
</dbReference>
<keyword evidence="3" id="KW-0808">Transferase</keyword>
<evidence type="ECO:0000256" key="8">
    <source>
        <dbReference type="ARBA" id="ARBA00041832"/>
    </source>
</evidence>
<keyword evidence="5" id="KW-0862">Zinc</keyword>
<dbReference type="InterPro" id="IPR003000">
    <property type="entry name" value="Sirtuin"/>
</dbReference>
<reference evidence="12 13" key="1">
    <citation type="submission" date="2024-03" db="EMBL/GenBank/DDBJ databases">
        <title>The Acrasis kona genome and developmental transcriptomes reveal deep origins of eukaryotic multicellular pathways.</title>
        <authorList>
            <person name="Sheikh S."/>
            <person name="Fu C.-J."/>
            <person name="Brown M.W."/>
            <person name="Baldauf S.L."/>
        </authorList>
    </citation>
    <scope>NUCLEOTIDE SEQUENCE [LARGE SCALE GENOMIC DNA]</scope>
    <source>
        <strain evidence="12 13">ATCC MYA-3509</strain>
    </source>
</reference>
<keyword evidence="4" id="KW-0479">Metal-binding</keyword>
<dbReference type="GO" id="GO:0070403">
    <property type="term" value="F:NAD+ binding"/>
    <property type="evidence" value="ECO:0007669"/>
    <property type="project" value="InterPro"/>
</dbReference>
<keyword evidence="2" id="KW-0597">Phosphoprotein</keyword>
<evidence type="ECO:0000256" key="6">
    <source>
        <dbReference type="ARBA" id="ARBA00023027"/>
    </source>
</evidence>
<evidence type="ECO:0000256" key="5">
    <source>
        <dbReference type="ARBA" id="ARBA00022833"/>
    </source>
</evidence>
<comment type="caution">
    <text evidence="10">Lacks conserved residue(s) required for the propagation of feature annotation.</text>
</comment>
<dbReference type="EMBL" id="JAOPGA020001203">
    <property type="protein sequence ID" value="KAL0486186.1"/>
    <property type="molecule type" value="Genomic_DNA"/>
</dbReference>
<dbReference type="GO" id="GO:0046872">
    <property type="term" value="F:metal ion binding"/>
    <property type="evidence" value="ECO:0007669"/>
    <property type="project" value="UniProtKB-KW"/>
</dbReference>
<accession>A0AAW2ZBU8</accession>
<dbReference type="PANTHER" id="PTHR11085">
    <property type="entry name" value="NAD-DEPENDENT PROTEIN DEACYLASE SIRTUIN-5, MITOCHONDRIAL-RELATED"/>
    <property type="match status" value="1"/>
</dbReference>
<dbReference type="InterPro" id="IPR029035">
    <property type="entry name" value="DHS-like_NAD/FAD-binding_dom"/>
</dbReference>